<gene>
    <name evidence="2" type="ORF">TNIN_96231</name>
</gene>
<dbReference type="AlphaFoldDB" id="A0A8X6XN31"/>
<name>A0A8X6XN31_9ARAC</name>
<evidence type="ECO:0000313" key="3">
    <source>
        <dbReference type="Proteomes" id="UP000886998"/>
    </source>
</evidence>
<sequence length="113" mass="13186">MEEQCKLKGEPVWLRGELFSWPRPHNHNRYSRQQSRQNGRQQPELSQRNGRSSHHIPGQSRHSRQQSKQHGHQQLKQSHRNGRSSHHLPGQNLHCRPKDCLEPNGSPASSRSE</sequence>
<feature type="compositionally biased region" description="Basic residues" evidence="1">
    <location>
        <begin position="61"/>
        <end position="86"/>
    </location>
</feature>
<keyword evidence="3" id="KW-1185">Reference proteome</keyword>
<dbReference type="EMBL" id="BMAV01011127">
    <property type="protein sequence ID" value="GFY56735.1"/>
    <property type="molecule type" value="Genomic_DNA"/>
</dbReference>
<evidence type="ECO:0000256" key="1">
    <source>
        <dbReference type="SAM" id="MobiDB-lite"/>
    </source>
</evidence>
<feature type="region of interest" description="Disordered" evidence="1">
    <location>
        <begin position="18"/>
        <end position="113"/>
    </location>
</feature>
<organism evidence="2 3">
    <name type="scientific">Trichonephila inaurata madagascariensis</name>
    <dbReference type="NCBI Taxonomy" id="2747483"/>
    <lineage>
        <taxon>Eukaryota</taxon>
        <taxon>Metazoa</taxon>
        <taxon>Ecdysozoa</taxon>
        <taxon>Arthropoda</taxon>
        <taxon>Chelicerata</taxon>
        <taxon>Arachnida</taxon>
        <taxon>Araneae</taxon>
        <taxon>Araneomorphae</taxon>
        <taxon>Entelegynae</taxon>
        <taxon>Araneoidea</taxon>
        <taxon>Nephilidae</taxon>
        <taxon>Trichonephila</taxon>
        <taxon>Trichonephila inaurata</taxon>
    </lineage>
</organism>
<evidence type="ECO:0000313" key="2">
    <source>
        <dbReference type="EMBL" id="GFY56735.1"/>
    </source>
</evidence>
<comment type="caution">
    <text evidence="2">The sequence shown here is derived from an EMBL/GenBank/DDBJ whole genome shotgun (WGS) entry which is preliminary data.</text>
</comment>
<reference evidence="2" key="1">
    <citation type="submission" date="2020-08" db="EMBL/GenBank/DDBJ databases">
        <title>Multicomponent nature underlies the extraordinary mechanical properties of spider dragline silk.</title>
        <authorList>
            <person name="Kono N."/>
            <person name="Nakamura H."/>
            <person name="Mori M."/>
            <person name="Yoshida Y."/>
            <person name="Ohtoshi R."/>
            <person name="Malay A.D."/>
            <person name="Moran D.A.P."/>
            <person name="Tomita M."/>
            <person name="Numata K."/>
            <person name="Arakawa K."/>
        </authorList>
    </citation>
    <scope>NUCLEOTIDE SEQUENCE</scope>
</reference>
<accession>A0A8X6XN31</accession>
<proteinExistence type="predicted"/>
<dbReference type="Proteomes" id="UP000886998">
    <property type="component" value="Unassembled WGS sequence"/>
</dbReference>
<protein>
    <submittedName>
        <fullName evidence="2">Uncharacterized protein</fullName>
    </submittedName>
</protein>
<feature type="compositionally biased region" description="Low complexity" evidence="1">
    <location>
        <begin position="31"/>
        <end position="42"/>
    </location>
</feature>